<reference evidence="2 3" key="1">
    <citation type="submission" date="2018-08" db="EMBL/GenBank/DDBJ databases">
        <title>Chitinophaga sp. K20C18050901, a novel bacterium isolated from forest soil.</title>
        <authorList>
            <person name="Wang C."/>
        </authorList>
    </citation>
    <scope>NUCLEOTIDE SEQUENCE [LARGE SCALE GENOMIC DNA]</scope>
    <source>
        <strain evidence="2 3">K20C18050901</strain>
    </source>
</reference>
<dbReference type="Pfam" id="PF19920">
    <property type="entry name" value="bpX4"/>
    <property type="match status" value="1"/>
</dbReference>
<accession>A0A3E1NS16</accession>
<sequence>MELTEFISGLINEGNVTVAADLLSFEEADLRTAAIHLQQYYEDDCREMPHTAPALDMEAALWAAGYLYTTVQFILLRNLDASLLDTHLPAYKGERTPAAIYSADLTLRYLPDLFLLAKGLSPADPLIARFYQTAHQWPFSAAAIPLTEQVDLSAINEHPSLRQAYTDRIIQARNLSQSRLPENLPFVQAALGSYAAQLWPQFDTVINEIIL</sequence>
<dbReference type="EMBL" id="QTJV01000020">
    <property type="protein sequence ID" value="RFM30707.1"/>
    <property type="molecule type" value="Genomic_DNA"/>
</dbReference>
<dbReference type="AlphaFoldDB" id="A0A3E1NS16"/>
<protein>
    <recommendedName>
        <fullName evidence="1">MoxR-vWA-beta-propeller ternary system domain-containing protein</fullName>
    </recommendedName>
</protein>
<organism evidence="2 3">
    <name type="scientific">Chitinophaga silvisoli</name>
    <dbReference type="NCBI Taxonomy" id="2291814"/>
    <lineage>
        <taxon>Bacteria</taxon>
        <taxon>Pseudomonadati</taxon>
        <taxon>Bacteroidota</taxon>
        <taxon>Chitinophagia</taxon>
        <taxon>Chitinophagales</taxon>
        <taxon>Chitinophagaceae</taxon>
        <taxon>Chitinophaga</taxon>
    </lineage>
</organism>
<feature type="domain" description="MoxR-vWA-beta-propeller ternary system" evidence="1">
    <location>
        <begin position="3"/>
        <end position="202"/>
    </location>
</feature>
<gene>
    <name evidence="2" type="ORF">DXN04_32730</name>
</gene>
<evidence type="ECO:0000313" key="2">
    <source>
        <dbReference type="EMBL" id="RFM30707.1"/>
    </source>
</evidence>
<comment type="caution">
    <text evidence="2">The sequence shown here is derived from an EMBL/GenBank/DDBJ whole genome shotgun (WGS) entry which is preliminary data.</text>
</comment>
<dbReference type="InterPro" id="IPR045549">
    <property type="entry name" value="bpX4"/>
</dbReference>
<evidence type="ECO:0000259" key="1">
    <source>
        <dbReference type="Pfam" id="PF19920"/>
    </source>
</evidence>
<dbReference type="Proteomes" id="UP000261174">
    <property type="component" value="Unassembled WGS sequence"/>
</dbReference>
<evidence type="ECO:0000313" key="3">
    <source>
        <dbReference type="Proteomes" id="UP000261174"/>
    </source>
</evidence>
<dbReference type="OrthoDB" id="886582at2"/>
<proteinExistence type="predicted"/>
<keyword evidence="3" id="KW-1185">Reference proteome</keyword>
<name>A0A3E1NS16_9BACT</name>
<dbReference type="RefSeq" id="WP_116857640.1">
    <property type="nucleotide sequence ID" value="NZ_QTJV01000020.1"/>
</dbReference>